<gene>
    <name evidence="3" type="primary">UGT92A1_2</name>
    <name evidence="3" type="ORF">CK203_010020</name>
</gene>
<evidence type="ECO:0000313" key="4">
    <source>
        <dbReference type="Proteomes" id="UP000288805"/>
    </source>
</evidence>
<evidence type="ECO:0000313" key="3">
    <source>
        <dbReference type="EMBL" id="RVX12842.1"/>
    </source>
</evidence>
<organism evidence="3 4">
    <name type="scientific">Vitis vinifera</name>
    <name type="common">Grape</name>
    <dbReference type="NCBI Taxonomy" id="29760"/>
    <lineage>
        <taxon>Eukaryota</taxon>
        <taxon>Viridiplantae</taxon>
        <taxon>Streptophyta</taxon>
        <taxon>Embryophyta</taxon>
        <taxon>Tracheophyta</taxon>
        <taxon>Spermatophyta</taxon>
        <taxon>Magnoliopsida</taxon>
        <taxon>eudicotyledons</taxon>
        <taxon>Gunneridae</taxon>
        <taxon>Pentapetalae</taxon>
        <taxon>rosids</taxon>
        <taxon>Vitales</taxon>
        <taxon>Vitaceae</taxon>
        <taxon>Viteae</taxon>
        <taxon>Vitis</taxon>
    </lineage>
</organism>
<accession>A0A438JV49</accession>
<dbReference type="SUPFAM" id="SSF53756">
    <property type="entry name" value="UDP-Glycosyltransferase/glycogen phosphorylase"/>
    <property type="match status" value="1"/>
</dbReference>
<evidence type="ECO:0000256" key="1">
    <source>
        <dbReference type="ARBA" id="ARBA00009995"/>
    </source>
</evidence>
<evidence type="ECO:0000256" key="2">
    <source>
        <dbReference type="ARBA" id="ARBA00022676"/>
    </source>
</evidence>
<dbReference type="GO" id="GO:0016757">
    <property type="term" value="F:glycosyltransferase activity"/>
    <property type="evidence" value="ECO:0007669"/>
    <property type="project" value="UniProtKB-KW"/>
</dbReference>
<dbReference type="PANTHER" id="PTHR48047">
    <property type="entry name" value="GLYCOSYLTRANSFERASE"/>
    <property type="match status" value="1"/>
</dbReference>
<name>A0A438JV49_VITVI</name>
<reference evidence="3 4" key="1">
    <citation type="journal article" date="2018" name="PLoS Genet.">
        <title>Population sequencing reveals clonal diversity and ancestral inbreeding in the grapevine cultivar Chardonnay.</title>
        <authorList>
            <person name="Roach M.J."/>
            <person name="Johnson D.L."/>
            <person name="Bohlmann J."/>
            <person name="van Vuuren H.J."/>
            <person name="Jones S.J."/>
            <person name="Pretorius I.S."/>
            <person name="Schmidt S.A."/>
            <person name="Borneman A.R."/>
        </authorList>
    </citation>
    <scope>NUCLEOTIDE SEQUENCE [LARGE SCALE GENOMIC DNA]</scope>
    <source>
        <strain evidence="4">cv. Chardonnay</strain>
        <tissue evidence="3">Leaf</tissue>
    </source>
</reference>
<sequence>MSNMAVPPLCIIADIFFGWTADVPRSWASFMLFSVELGGSDWHATTLFGQPPHRNADSDEFLLHDFPEASRIHVTQLPKNMLDADETDSWSSGSLPSGLASGPILLSMEGRARSGRESGITSELCNKWLDAKPANSVLYIAFGSQNTISGSQMKQLAMALEDSGHKLHLVLEALSHGVPLMGWPMAAEQFFNSMLLEKEIGVSVEVARGLPVRKACEVRDMIKDAIRDDEGFKGSSVKVMDEFFHAAFSQWGRTKLGQNHEY</sequence>
<dbReference type="PANTHER" id="PTHR48047:SF61">
    <property type="entry name" value="OS04G0273600 PROTEIN"/>
    <property type="match status" value="1"/>
</dbReference>
<dbReference type="AlphaFoldDB" id="A0A438JV49"/>
<dbReference type="Proteomes" id="UP000288805">
    <property type="component" value="Unassembled WGS sequence"/>
</dbReference>
<proteinExistence type="inferred from homology"/>
<keyword evidence="3" id="KW-0808">Transferase</keyword>
<keyword evidence="2" id="KW-0328">Glycosyltransferase</keyword>
<protein>
    <submittedName>
        <fullName evidence="3">UDP-glycosyltransferase 92A1</fullName>
    </submittedName>
</protein>
<comment type="similarity">
    <text evidence="1">Belongs to the UDP-glycosyltransferase family.</text>
</comment>
<dbReference type="Gene3D" id="3.40.50.2000">
    <property type="entry name" value="Glycogen Phosphorylase B"/>
    <property type="match status" value="3"/>
</dbReference>
<comment type="caution">
    <text evidence="3">The sequence shown here is derived from an EMBL/GenBank/DDBJ whole genome shotgun (WGS) entry which is preliminary data.</text>
</comment>
<dbReference type="EMBL" id="QGNW01000026">
    <property type="protein sequence ID" value="RVX12842.1"/>
    <property type="molecule type" value="Genomic_DNA"/>
</dbReference>